<evidence type="ECO:0000313" key="1">
    <source>
        <dbReference type="EMBL" id="CRZ06172.1"/>
    </source>
</evidence>
<protein>
    <submittedName>
        <fullName evidence="1">Uncharacterized protein</fullName>
    </submittedName>
</protein>
<reference evidence="1" key="1">
    <citation type="submission" date="2015-04" db="EMBL/GenBank/DDBJ databases">
        <title>The genome sequence of the plant pathogenic Rhizarian Plasmodiophora brassicae reveals insights in its biotrophic life cycle and the origin of chitin synthesis.</title>
        <authorList>
            <person name="Schwelm A."/>
            <person name="Fogelqvist J."/>
            <person name="Knaust A."/>
            <person name="Julke S."/>
            <person name="Lilja T."/>
            <person name="Dhandapani V."/>
            <person name="Bonilla-Rosso G."/>
            <person name="Karlsson M."/>
            <person name="Shevchenko A."/>
            <person name="Choi S.R."/>
            <person name="Kim H.G."/>
            <person name="Park J.Y."/>
            <person name="Lim Y.P."/>
            <person name="Ludwig-Muller J."/>
            <person name="Dixelius C."/>
        </authorList>
    </citation>
    <scope>NUCLEOTIDE SEQUENCE</scope>
    <source>
        <tissue evidence="1">Potato root galls</tissue>
    </source>
</reference>
<name>A0A0H5QWP9_9EUKA</name>
<organism evidence="1">
    <name type="scientific">Spongospora subterranea</name>
    <dbReference type="NCBI Taxonomy" id="70186"/>
    <lineage>
        <taxon>Eukaryota</taxon>
        <taxon>Sar</taxon>
        <taxon>Rhizaria</taxon>
        <taxon>Endomyxa</taxon>
        <taxon>Phytomyxea</taxon>
        <taxon>Plasmodiophorida</taxon>
        <taxon>Plasmodiophoridae</taxon>
        <taxon>Spongospora</taxon>
    </lineage>
</organism>
<dbReference type="AlphaFoldDB" id="A0A0H5QWP9"/>
<sequence length="145" mass="16341">MVRLVCPATCIWVEAKFSDRAIIIHSDRHSHAVPHVLKPDFYCKKMLTDRICNNPMAKAVTLVTGTPIIGSVFEIHESNGNLSRVAYFRRQVLRDLGVRLPGLGYLIGLKVCCCFEFYVGKVQLNISFMIVADSQHATQWLDSSM</sequence>
<dbReference type="EMBL" id="HACM01005730">
    <property type="protein sequence ID" value="CRZ06172.1"/>
    <property type="molecule type" value="Transcribed_RNA"/>
</dbReference>
<accession>A0A0H5QWP9</accession>
<proteinExistence type="predicted"/>